<dbReference type="SUPFAM" id="SSF53335">
    <property type="entry name" value="S-adenosyl-L-methionine-dependent methyltransferases"/>
    <property type="match status" value="1"/>
</dbReference>
<organism evidence="1 2">
    <name type="scientific">Prosthecobacter algae</name>
    <dbReference type="NCBI Taxonomy" id="1144682"/>
    <lineage>
        <taxon>Bacteria</taxon>
        <taxon>Pseudomonadati</taxon>
        <taxon>Verrucomicrobiota</taxon>
        <taxon>Verrucomicrobiia</taxon>
        <taxon>Verrucomicrobiales</taxon>
        <taxon>Verrucomicrobiaceae</taxon>
        <taxon>Prosthecobacter</taxon>
    </lineage>
</organism>
<dbReference type="Proteomes" id="UP001499852">
    <property type="component" value="Unassembled WGS sequence"/>
</dbReference>
<evidence type="ECO:0008006" key="3">
    <source>
        <dbReference type="Google" id="ProtNLM"/>
    </source>
</evidence>
<keyword evidence="2" id="KW-1185">Reference proteome</keyword>
<reference evidence="2" key="1">
    <citation type="journal article" date="2019" name="Int. J. Syst. Evol. Microbiol.">
        <title>The Global Catalogue of Microorganisms (GCM) 10K type strain sequencing project: providing services to taxonomists for standard genome sequencing and annotation.</title>
        <authorList>
            <consortium name="The Broad Institute Genomics Platform"/>
            <consortium name="The Broad Institute Genome Sequencing Center for Infectious Disease"/>
            <person name="Wu L."/>
            <person name="Ma J."/>
        </authorList>
    </citation>
    <scope>NUCLEOTIDE SEQUENCE [LARGE SCALE GENOMIC DNA]</scope>
    <source>
        <strain evidence="2">JCM 18053</strain>
    </source>
</reference>
<proteinExistence type="predicted"/>
<evidence type="ECO:0000313" key="1">
    <source>
        <dbReference type="EMBL" id="GAA5142995.1"/>
    </source>
</evidence>
<sequence>MHLSLMTQPYSYPELTAARDDMRTQDELYRPSVFWDEASSRIVNELCENGIENFRRLPNTLGFFVPTFGTPGNSFTPAQIEGLTATLQRAHPDAKKAHLGLDQFLTGEAAALADYRVLLAADTPSKLPHLHTFSESKVGEPVEHFEFDGRWFSRSALNYLLGLALLKKHLGPNDVPRTVLEIGGGFGTLGEVMASAGIEGLRYVDIDIPPTSYVAQHYLSGAVGADQVTTYAQTRDQAEIEIESLTPISVLCAWQIEKLRGNVDLFVNFISFQEMEPPIVQNYLNHVARLNTRWILLRNMREGKQLRKAGGWAGVDTPILSDDYLAMLPGYELVERNVHPFGYRTVDGYHSELLLLRRKA</sequence>
<evidence type="ECO:0000313" key="2">
    <source>
        <dbReference type="Proteomes" id="UP001499852"/>
    </source>
</evidence>
<dbReference type="NCBIfam" id="TIGR04371">
    <property type="entry name" value="methyltran_NanM"/>
    <property type="match status" value="1"/>
</dbReference>
<comment type="caution">
    <text evidence="1">The sequence shown here is derived from an EMBL/GenBank/DDBJ whole genome shotgun (WGS) entry which is preliminary data.</text>
</comment>
<name>A0ABP9PD28_9BACT</name>
<gene>
    <name evidence="1" type="ORF">GCM10023213_29870</name>
</gene>
<dbReference type="InterPro" id="IPR030807">
    <property type="entry name" value="Methyltran_NanM"/>
</dbReference>
<dbReference type="InterPro" id="IPR029063">
    <property type="entry name" value="SAM-dependent_MTases_sf"/>
</dbReference>
<accession>A0ABP9PD28</accession>
<dbReference type="EMBL" id="BAABIA010000006">
    <property type="protein sequence ID" value="GAA5142995.1"/>
    <property type="molecule type" value="Genomic_DNA"/>
</dbReference>
<protein>
    <recommendedName>
        <fullName evidence="3">Sugar O-methyltransferase</fullName>
    </recommendedName>
</protein>